<dbReference type="Proteomes" id="UP000274131">
    <property type="component" value="Unassembled WGS sequence"/>
</dbReference>
<gene>
    <name evidence="2" type="ORF">EVEC_LOCUS1175</name>
</gene>
<accession>A0A0N4UVJ4</accession>
<evidence type="ECO:0000313" key="3">
    <source>
        <dbReference type="Proteomes" id="UP000274131"/>
    </source>
</evidence>
<feature type="compositionally biased region" description="Basic and acidic residues" evidence="1">
    <location>
        <begin position="70"/>
        <end position="82"/>
    </location>
</feature>
<evidence type="ECO:0000313" key="2">
    <source>
        <dbReference type="EMBL" id="VDD86032.1"/>
    </source>
</evidence>
<dbReference type="AlphaFoldDB" id="A0A0N4UVJ4"/>
<evidence type="ECO:0000256" key="1">
    <source>
        <dbReference type="SAM" id="MobiDB-lite"/>
    </source>
</evidence>
<reference evidence="2 3" key="2">
    <citation type="submission" date="2018-10" db="EMBL/GenBank/DDBJ databases">
        <authorList>
            <consortium name="Pathogen Informatics"/>
        </authorList>
    </citation>
    <scope>NUCLEOTIDE SEQUENCE [LARGE SCALE GENOMIC DNA]</scope>
</reference>
<feature type="region of interest" description="Disordered" evidence="1">
    <location>
        <begin position="28"/>
        <end position="99"/>
    </location>
</feature>
<sequence length="99" mass="10863">MAEKSDVENWLSSLSYQELRKLAGEYGFKKNQKLSSGSPKQTRKRIHSSDVGASDGNSQSLKESSWISEEGGKNHESFKDAEITDDGSFMARSLSGDDG</sequence>
<organism evidence="4">
    <name type="scientific">Enterobius vermicularis</name>
    <name type="common">Human pinworm</name>
    <dbReference type="NCBI Taxonomy" id="51028"/>
    <lineage>
        <taxon>Eukaryota</taxon>
        <taxon>Metazoa</taxon>
        <taxon>Ecdysozoa</taxon>
        <taxon>Nematoda</taxon>
        <taxon>Chromadorea</taxon>
        <taxon>Rhabditida</taxon>
        <taxon>Spirurina</taxon>
        <taxon>Oxyuridomorpha</taxon>
        <taxon>Oxyuroidea</taxon>
        <taxon>Oxyuridae</taxon>
        <taxon>Enterobius</taxon>
    </lineage>
</organism>
<reference evidence="4" key="1">
    <citation type="submission" date="2017-02" db="UniProtKB">
        <authorList>
            <consortium name="WormBaseParasite"/>
        </authorList>
    </citation>
    <scope>IDENTIFICATION</scope>
</reference>
<dbReference type="WBParaSite" id="EVEC_0000146701-mRNA-1">
    <property type="protein sequence ID" value="EVEC_0000146701-mRNA-1"/>
    <property type="gene ID" value="EVEC_0000146701"/>
</dbReference>
<keyword evidence="3" id="KW-1185">Reference proteome</keyword>
<protein>
    <submittedName>
        <fullName evidence="4">SAM domain-containing protein</fullName>
    </submittedName>
</protein>
<dbReference type="EMBL" id="UXUI01007179">
    <property type="protein sequence ID" value="VDD86032.1"/>
    <property type="molecule type" value="Genomic_DNA"/>
</dbReference>
<feature type="compositionally biased region" description="Polar residues" evidence="1">
    <location>
        <begin position="55"/>
        <end position="67"/>
    </location>
</feature>
<proteinExistence type="predicted"/>
<evidence type="ECO:0000313" key="4">
    <source>
        <dbReference type="WBParaSite" id="EVEC_0000146701-mRNA-1"/>
    </source>
</evidence>
<name>A0A0N4UVJ4_ENTVE</name>